<dbReference type="Gene3D" id="3.30.70.1440">
    <property type="entry name" value="Multidrug efflux transporter AcrB pore domain"/>
    <property type="match status" value="1"/>
</dbReference>
<organism evidence="3 4">
    <name type="scientific">Shewanella glacialipiscicola</name>
    <dbReference type="NCBI Taxonomy" id="614069"/>
    <lineage>
        <taxon>Bacteria</taxon>
        <taxon>Pseudomonadati</taxon>
        <taxon>Pseudomonadota</taxon>
        <taxon>Gammaproteobacteria</taxon>
        <taxon>Alteromonadales</taxon>
        <taxon>Shewanellaceae</taxon>
        <taxon>Shewanella</taxon>
    </lineage>
</organism>
<dbReference type="PANTHER" id="PTHR32063">
    <property type="match status" value="1"/>
</dbReference>
<evidence type="ECO:0000313" key="3">
    <source>
        <dbReference type="EMBL" id="GMA80653.1"/>
    </source>
</evidence>
<dbReference type="Gene3D" id="1.20.1640.10">
    <property type="entry name" value="Multidrug efflux transporter AcrB transmembrane domain"/>
    <property type="match status" value="3"/>
</dbReference>
<feature type="compositionally biased region" description="Basic and acidic residues" evidence="1">
    <location>
        <begin position="454"/>
        <end position="470"/>
    </location>
</feature>
<gene>
    <name evidence="3" type="ORF">GCM10025855_01860</name>
</gene>
<comment type="caution">
    <text evidence="3">The sequence shown here is derived from an EMBL/GenBank/DDBJ whole genome shotgun (WGS) entry which is preliminary data.</text>
</comment>
<dbReference type="SUPFAM" id="SSF82693">
    <property type="entry name" value="Multidrug efflux transporter AcrB pore domain, PN1, PN2, PC1 and PC2 subdomains"/>
    <property type="match status" value="3"/>
</dbReference>
<proteinExistence type="predicted"/>
<keyword evidence="2" id="KW-1133">Transmembrane helix</keyword>
<protein>
    <submittedName>
        <fullName evidence="3">Cytochrome-c peroxidase</fullName>
    </submittedName>
</protein>
<feature type="transmembrane region" description="Helical" evidence="2">
    <location>
        <begin position="379"/>
        <end position="398"/>
    </location>
</feature>
<feature type="transmembrane region" description="Helical" evidence="2">
    <location>
        <begin position="1050"/>
        <end position="1073"/>
    </location>
</feature>
<evidence type="ECO:0000256" key="1">
    <source>
        <dbReference type="SAM" id="MobiDB-lite"/>
    </source>
</evidence>
<feature type="transmembrane region" description="Helical" evidence="2">
    <location>
        <begin position="947"/>
        <end position="971"/>
    </location>
</feature>
<feature type="transmembrane region" description="Helical" evidence="2">
    <location>
        <begin position="496"/>
        <end position="516"/>
    </location>
</feature>
<keyword evidence="2" id="KW-0812">Transmembrane</keyword>
<dbReference type="Gene3D" id="3.30.70.1430">
    <property type="entry name" value="Multidrug efflux transporter AcrB pore domain"/>
    <property type="match status" value="2"/>
</dbReference>
<sequence>MLQKLIEAAIKNRLLVVLALLAMIVASVFMLPKLNLDAFPDVTNVQVTINTAAEGLAAEEVEKLISYPVESAMYALPAVTEVRSLSRTGLSIVTVVFAEGTDIYFARQQVFEQLQAAREMIPSGVGVPEIGPNTSGLGQIYQYILRAEPSSGISSTELRSLNDYLVKLILMPVGGVTEVLSFGGDVRQYQVQVDPNKLRAYGLSMAQVTEALESNNRNAGGWFMDQGQEQLVVRGYGMLPAGKEGLVAIAQIPLTEAKGTPVRVGDIAKVDFGSEIRVGAVTMTRRDTSGQAQPLGEVVAGVVLKRMGANTKATIDDISARVKLIEQGLPDGVSFEVFYDQADLVKQAVTTVRDALLMAFVFIVVILALFLVNIRATLLVLLSIPVSIGLALMAMSYYGLSANLMSLGGLAVAIGMLVDGSVVMVENIFKHLTQPDRRHLKAASTRADGELDPYHGDEDGVNGIRERSDSGKNSVTDSTKAADSMVIRIMLAAKEVCSPIFFATAIIIVVFAPLFALEGVEGKLFQPMAVSIILAMISALLVALIAVPALAVYLFKHGVVLKQSIILAPLDTAYRRLLTTTLARPKMVILSALLMFGFSLLLLPQLGTEFVPELEEGTINMRVTLAPTASLGTSLEVAPKLEAILLEFPEVEYALSRIGAPELGGDPEPVSNIEIYIGLKPIDEWQSASSRLALQRLMETKLSVFPGLLLTFSQPIATRVDELLSGVKAQLAIKIFGPDLAVLSQKGQTLTDLVAKTPGAVDVSLEQVSGEAQLVVRPKRELLARYGISVDQVMSLVSQGIGGASAGQVIDGNARYDINLRLAAEFRQSPDAIKDLLLSGTNGATVRLEEIATVEVEMAPPNIRRDDVQRRVVVQANVAGRDMGSVVKDIYALVPQIDLPAGYTVIIGGQYENQQRAQQKLMLVVPVSIALIALLLYFSFGSFKQVLLIMANVPLALIGGIVALYVSGTYLSVPSSIGFITLFGVAVLNGVVLVDSINQRRQSGEALYDCVYEGTVGRLRPVLMTALTSALGLIPILLSSGVGSEIQKPLAVVIIGGLFSSTALTLLVLPTLYRWLYRNDKHFDALG</sequence>
<dbReference type="PRINTS" id="PR00702">
    <property type="entry name" value="ACRIFLAVINRP"/>
</dbReference>
<reference evidence="4" key="1">
    <citation type="journal article" date="2019" name="Int. J. Syst. Evol. Microbiol.">
        <title>The Global Catalogue of Microorganisms (GCM) 10K type strain sequencing project: providing services to taxonomists for standard genome sequencing and annotation.</title>
        <authorList>
            <consortium name="The Broad Institute Genomics Platform"/>
            <consortium name="The Broad Institute Genome Sequencing Center for Infectious Disease"/>
            <person name="Wu L."/>
            <person name="Ma J."/>
        </authorList>
    </citation>
    <scope>NUCLEOTIDE SEQUENCE [LARGE SCALE GENOMIC DNA]</scope>
    <source>
        <strain evidence="4">NBRC 102030</strain>
    </source>
</reference>
<evidence type="ECO:0000313" key="4">
    <source>
        <dbReference type="Proteomes" id="UP001157046"/>
    </source>
</evidence>
<feature type="transmembrane region" description="Helical" evidence="2">
    <location>
        <begin position="404"/>
        <end position="429"/>
    </location>
</feature>
<feature type="transmembrane region" description="Helical" evidence="2">
    <location>
        <begin position="528"/>
        <end position="555"/>
    </location>
</feature>
<feature type="transmembrane region" description="Helical" evidence="2">
    <location>
        <begin position="587"/>
        <end position="606"/>
    </location>
</feature>
<keyword evidence="3" id="KW-0575">Peroxidase</keyword>
<dbReference type="InterPro" id="IPR001036">
    <property type="entry name" value="Acrflvin-R"/>
</dbReference>
<evidence type="ECO:0000256" key="2">
    <source>
        <dbReference type="SAM" id="Phobius"/>
    </source>
</evidence>
<dbReference type="Gene3D" id="3.30.70.1320">
    <property type="entry name" value="Multidrug efflux transporter AcrB pore domain like"/>
    <property type="match status" value="1"/>
</dbReference>
<feature type="region of interest" description="Disordered" evidence="1">
    <location>
        <begin position="454"/>
        <end position="477"/>
    </location>
</feature>
<dbReference type="SUPFAM" id="SSF82866">
    <property type="entry name" value="Multidrug efflux transporter AcrB transmembrane domain"/>
    <property type="match status" value="2"/>
</dbReference>
<feature type="transmembrane region" description="Helical" evidence="2">
    <location>
        <begin position="921"/>
        <end position="940"/>
    </location>
</feature>
<keyword evidence="2" id="KW-0472">Membrane</keyword>
<keyword evidence="3" id="KW-0560">Oxidoreductase</keyword>
<dbReference type="RefSeq" id="WP_220773099.1">
    <property type="nucleotide sequence ID" value="NZ_BPFC01000026.1"/>
</dbReference>
<dbReference type="Gene3D" id="3.30.2090.10">
    <property type="entry name" value="Multidrug efflux transporter AcrB TolC docking domain, DN and DC subdomains"/>
    <property type="match status" value="2"/>
</dbReference>
<dbReference type="Pfam" id="PF00873">
    <property type="entry name" value="ACR_tran"/>
    <property type="match status" value="1"/>
</dbReference>
<feature type="transmembrane region" description="Helical" evidence="2">
    <location>
        <begin position="977"/>
        <end position="998"/>
    </location>
</feature>
<keyword evidence="4" id="KW-1185">Reference proteome</keyword>
<feature type="transmembrane region" description="Helical" evidence="2">
    <location>
        <begin position="355"/>
        <end position="372"/>
    </location>
</feature>
<feature type="transmembrane region" description="Helical" evidence="2">
    <location>
        <begin position="1019"/>
        <end position="1038"/>
    </location>
</feature>
<dbReference type="EMBL" id="BSUY01000001">
    <property type="protein sequence ID" value="GMA80653.1"/>
    <property type="molecule type" value="Genomic_DNA"/>
</dbReference>
<dbReference type="Proteomes" id="UP001157046">
    <property type="component" value="Unassembled WGS sequence"/>
</dbReference>
<name>A0ABQ6IXN6_9GAMM</name>
<dbReference type="InterPro" id="IPR027463">
    <property type="entry name" value="AcrB_DN_DC_subdom"/>
</dbReference>
<accession>A0ABQ6IXN6</accession>
<dbReference type="SUPFAM" id="SSF82714">
    <property type="entry name" value="Multidrug efflux transporter AcrB TolC docking domain, DN and DC subdomains"/>
    <property type="match status" value="2"/>
</dbReference>
<dbReference type="PANTHER" id="PTHR32063:SF24">
    <property type="entry name" value="CATION EFFLUX SYSTEM (ACRB_ACRD_ACRF FAMILY)"/>
    <property type="match status" value="1"/>
</dbReference>
<dbReference type="GO" id="GO:0004601">
    <property type="term" value="F:peroxidase activity"/>
    <property type="evidence" value="ECO:0007669"/>
    <property type="project" value="UniProtKB-KW"/>
</dbReference>